<proteinExistence type="predicted"/>
<dbReference type="Proteomes" id="UP000184423">
    <property type="component" value="Unassembled WGS sequence"/>
</dbReference>
<sequence length="64" mass="7359">MSGNASRKYKQYRLMQERKQLFGDVKVLNEFGKVDFVAFSASQGRVITSSPKLSLEKMIIKMNK</sequence>
<organism evidence="1 2">
    <name type="scientific">Caloramator proteoclasticus DSM 10124</name>
    <dbReference type="NCBI Taxonomy" id="1121262"/>
    <lineage>
        <taxon>Bacteria</taxon>
        <taxon>Bacillati</taxon>
        <taxon>Bacillota</taxon>
        <taxon>Clostridia</taxon>
        <taxon>Eubacteriales</taxon>
        <taxon>Clostridiaceae</taxon>
        <taxon>Caloramator</taxon>
    </lineage>
</organism>
<reference evidence="2" key="1">
    <citation type="submission" date="2016-11" db="EMBL/GenBank/DDBJ databases">
        <authorList>
            <person name="Varghese N."/>
            <person name="Submissions S."/>
        </authorList>
    </citation>
    <scope>NUCLEOTIDE SEQUENCE [LARGE SCALE GENOMIC DNA]</scope>
    <source>
        <strain evidence="2">DSM 10124</strain>
    </source>
</reference>
<dbReference type="AlphaFoldDB" id="A0A1M4X7P3"/>
<accession>A0A1M4X7P3</accession>
<evidence type="ECO:0000313" key="2">
    <source>
        <dbReference type="Proteomes" id="UP000184423"/>
    </source>
</evidence>
<gene>
    <name evidence="1" type="ORF">SAMN02746091_01336</name>
</gene>
<name>A0A1M4X7P3_9CLOT</name>
<dbReference type="RefSeq" id="WP_073248575.1">
    <property type="nucleotide sequence ID" value="NZ_FQVG01000022.1"/>
</dbReference>
<keyword evidence="2" id="KW-1185">Reference proteome</keyword>
<protein>
    <submittedName>
        <fullName evidence="1">Uncharacterized protein</fullName>
    </submittedName>
</protein>
<evidence type="ECO:0000313" key="1">
    <source>
        <dbReference type="EMBL" id="SHE89506.1"/>
    </source>
</evidence>
<dbReference type="EMBL" id="FQVG01000022">
    <property type="protein sequence ID" value="SHE89506.1"/>
    <property type="molecule type" value="Genomic_DNA"/>
</dbReference>